<comment type="subcellular location">
    <subcellularLocation>
        <location evidence="1">Basolateral cell membrane</location>
        <topology evidence="1">Multi-pass membrane protein</topology>
    </subcellularLocation>
</comment>
<evidence type="ECO:0000256" key="10">
    <source>
        <dbReference type="ARBA" id="ARBA00051690"/>
    </source>
</evidence>
<comment type="catalytic activity">
    <reaction evidence="7">
        <text>L-tryptophan(in) = L-tryptophan(out)</text>
        <dbReference type="Rhea" id="RHEA:70947"/>
        <dbReference type="ChEBI" id="CHEBI:57912"/>
    </reaction>
    <physiologicalReaction direction="left-to-right" evidence="7">
        <dbReference type="Rhea" id="RHEA:70948"/>
    </physiologicalReaction>
    <physiologicalReaction direction="right-to-left" evidence="7">
        <dbReference type="Rhea" id="RHEA:70949"/>
    </physiologicalReaction>
</comment>
<feature type="transmembrane region" description="Helical" evidence="16">
    <location>
        <begin position="388"/>
        <end position="409"/>
    </location>
</feature>
<dbReference type="FunFam" id="1.20.1250.20:FF:000508">
    <property type="entry name" value="Sodium-dependent glucose transporter 1"/>
    <property type="match status" value="1"/>
</dbReference>
<comment type="catalytic activity">
    <reaction evidence="8">
        <text>3,3',5-triiodo-L-thyronine(out) = 3,3',5-triiodo-L-thyronine(in)</text>
        <dbReference type="Rhea" id="RHEA:71811"/>
        <dbReference type="ChEBI" id="CHEBI:533015"/>
    </reaction>
    <physiologicalReaction direction="left-to-right" evidence="8">
        <dbReference type="Rhea" id="RHEA:71812"/>
    </physiologicalReaction>
    <physiologicalReaction direction="right-to-left" evidence="8">
        <dbReference type="Rhea" id="RHEA:71813"/>
    </physiologicalReaction>
</comment>
<comment type="similarity">
    <text evidence="2">Belongs to the major facilitator superfamily. Monocarboxylate porter (TC 2.A.1.13) family.</text>
</comment>
<feature type="compositionally biased region" description="Low complexity" evidence="15">
    <location>
        <begin position="1004"/>
        <end position="1017"/>
    </location>
</feature>
<dbReference type="GO" id="GO:0015196">
    <property type="term" value="F:L-tryptophan transmembrane transporter activity"/>
    <property type="evidence" value="ECO:0007669"/>
    <property type="project" value="UniProtKB-ARBA"/>
</dbReference>
<evidence type="ECO:0000256" key="16">
    <source>
        <dbReference type="SAM" id="Phobius"/>
    </source>
</evidence>
<dbReference type="PANTHER" id="PTHR23121">
    <property type="entry name" value="SODIUM-DEPENDENT GLUCOSE TRANSPORTER 1"/>
    <property type="match status" value="1"/>
</dbReference>
<feature type="transmembrane region" description="Helical" evidence="16">
    <location>
        <begin position="45"/>
        <end position="74"/>
    </location>
</feature>
<evidence type="ECO:0000256" key="5">
    <source>
        <dbReference type="ARBA" id="ARBA00022989"/>
    </source>
</evidence>
<dbReference type="Pfam" id="PF07690">
    <property type="entry name" value="MFS_1"/>
    <property type="match status" value="1"/>
</dbReference>
<feature type="transmembrane region" description="Helical" evidence="16">
    <location>
        <begin position="921"/>
        <end position="944"/>
    </location>
</feature>
<feature type="compositionally biased region" description="Acidic residues" evidence="15">
    <location>
        <begin position="994"/>
        <end position="1003"/>
    </location>
</feature>
<evidence type="ECO:0000256" key="8">
    <source>
        <dbReference type="ARBA" id="ARBA00050480"/>
    </source>
</evidence>
<comment type="catalytic activity">
    <reaction evidence="11">
        <text>L-phenylalanine(in) = L-phenylalanine(out)</text>
        <dbReference type="Rhea" id="RHEA:27950"/>
        <dbReference type="ChEBI" id="CHEBI:58095"/>
    </reaction>
    <physiologicalReaction direction="left-to-right" evidence="11">
        <dbReference type="Rhea" id="RHEA:27951"/>
    </physiologicalReaction>
    <physiologicalReaction direction="right-to-left" evidence="11">
        <dbReference type="Rhea" id="RHEA:27952"/>
    </physiologicalReaction>
</comment>
<dbReference type="Proteomes" id="UP001239994">
    <property type="component" value="Unassembled WGS sequence"/>
</dbReference>
<feature type="compositionally biased region" description="Acidic residues" evidence="15">
    <location>
        <begin position="973"/>
        <end position="986"/>
    </location>
</feature>
<dbReference type="InterPro" id="IPR011701">
    <property type="entry name" value="MFS"/>
</dbReference>
<evidence type="ECO:0000256" key="11">
    <source>
        <dbReference type="ARBA" id="ARBA00052346"/>
    </source>
</evidence>
<evidence type="ECO:0000256" key="6">
    <source>
        <dbReference type="ARBA" id="ARBA00023136"/>
    </source>
</evidence>
<feature type="transmembrane region" description="Helical" evidence="16">
    <location>
        <begin position="892"/>
        <end position="915"/>
    </location>
</feature>
<name>A0AAD8ZVD8_9TELE</name>
<feature type="transmembrane region" description="Helical" evidence="16">
    <location>
        <begin position="617"/>
        <end position="641"/>
    </location>
</feature>
<keyword evidence="4 16" id="KW-0812">Transmembrane</keyword>
<feature type="transmembrane region" description="Helical" evidence="16">
    <location>
        <begin position="593"/>
        <end position="611"/>
    </location>
</feature>
<feature type="transmembrane region" description="Helical" evidence="16">
    <location>
        <begin position="259"/>
        <end position="277"/>
    </location>
</feature>
<keyword evidence="6 16" id="KW-0472">Membrane</keyword>
<evidence type="ECO:0000313" key="18">
    <source>
        <dbReference type="Proteomes" id="UP001239994"/>
    </source>
</evidence>
<keyword evidence="3" id="KW-1003">Cell membrane</keyword>
<feature type="transmembrane region" description="Helical" evidence="16">
    <location>
        <begin position="86"/>
        <end position="112"/>
    </location>
</feature>
<dbReference type="Gene3D" id="1.20.1250.20">
    <property type="entry name" value="MFS general substrate transporter like domains"/>
    <property type="match status" value="4"/>
</dbReference>
<evidence type="ECO:0000256" key="15">
    <source>
        <dbReference type="SAM" id="MobiDB-lite"/>
    </source>
</evidence>
<feature type="transmembrane region" description="Helical" evidence="16">
    <location>
        <begin position="653"/>
        <end position="674"/>
    </location>
</feature>
<feature type="compositionally biased region" description="Basic and acidic residues" evidence="15">
    <location>
        <begin position="959"/>
        <end position="968"/>
    </location>
</feature>
<reference evidence="17" key="1">
    <citation type="submission" date="2023-03" db="EMBL/GenBank/DDBJ databases">
        <title>Electrophorus voltai genome.</title>
        <authorList>
            <person name="Bian C."/>
        </authorList>
    </citation>
    <scope>NUCLEOTIDE SEQUENCE</scope>
    <source>
        <strain evidence="17">CB-2022</strain>
        <tissue evidence="17">Muscle</tissue>
    </source>
</reference>
<feature type="transmembrane region" description="Helical" evidence="16">
    <location>
        <begin position="763"/>
        <end position="789"/>
    </location>
</feature>
<keyword evidence="5 16" id="KW-1133">Transmembrane helix</keyword>
<feature type="compositionally biased region" description="Basic and acidic residues" evidence="15">
    <location>
        <begin position="1"/>
        <end position="22"/>
    </location>
</feature>
<feature type="transmembrane region" description="Helical" evidence="16">
    <location>
        <begin position="177"/>
        <end position="197"/>
    </location>
</feature>
<feature type="transmembrane region" description="Helical" evidence="16">
    <location>
        <begin position="833"/>
        <end position="850"/>
    </location>
</feature>
<dbReference type="SUPFAM" id="SSF103473">
    <property type="entry name" value="MFS general substrate transporter"/>
    <property type="match status" value="2"/>
</dbReference>
<comment type="catalytic activity">
    <reaction evidence="9">
        <text>L-tyrosine(in) = L-tyrosine(out)</text>
        <dbReference type="Rhea" id="RHEA:68572"/>
        <dbReference type="ChEBI" id="CHEBI:58315"/>
    </reaction>
    <physiologicalReaction direction="left-to-right" evidence="9">
        <dbReference type="Rhea" id="RHEA:68573"/>
    </physiologicalReaction>
    <physiologicalReaction direction="right-to-left" evidence="9">
        <dbReference type="Rhea" id="RHEA:68574"/>
    </physiologicalReaction>
</comment>
<evidence type="ECO:0000256" key="2">
    <source>
        <dbReference type="ARBA" id="ARBA00006727"/>
    </source>
</evidence>
<protein>
    <recommendedName>
        <fullName evidence="13">Monocarboxylate transporter 10</fullName>
    </recommendedName>
    <alternativeName>
        <fullName evidence="14">Solute carrier family 16 member 10</fullName>
    </alternativeName>
</protein>
<dbReference type="EMBL" id="JAROKS010000003">
    <property type="protein sequence ID" value="KAK1805585.1"/>
    <property type="molecule type" value="Genomic_DNA"/>
</dbReference>
<dbReference type="PANTHER" id="PTHR23121:SF9">
    <property type="entry name" value="SODIUM-DEPENDENT GLUCOSE TRANSPORTER 1"/>
    <property type="match status" value="1"/>
</dbReference>
<feature type="transmembrane region" description="Helical" evidence="16">
    <location>
        <begin position="324"/>
        <end position="346"/>
    </location>
</feature>
<evidence type="ECO:0000256" key="9">
    <source>
        <dbReference type="ARBA" id="ARBA00050518"/>
    </source>
</evidence>
<dbReference type="GO" id="GO:0015192">
    <property type="term" value="F:L-phenylalanine transmembrane transporter activity"/>
    <property type="evidence" value="ECO:0007669"/>
    <property type="project" value="UniProtKB-ARBA"/>
</dbReference>
<comment type="catalytic activity">
    <reaction evidence="10">
        <text>L-thyroxine(out) = L-thyroxine(in)</text>
        <dbReference type="Rhea" id="RHEA:71819"/>
        <dbReference type="ChEBI" id="CHEBI:58448"/>
    </reaction>
    <physiologicalReaction direction="left-to-right" evidence="10">
        <dbReference type="Rhea" id="RHEA:71820"/>
    </physiologicalReaction>
    <physiologicalReaction direction="right-to-left" evidence="10">
        <dbReference type="Rhea" id="RHEA:71821"/>
    </physiologicalReaction>
</comment>
<comment type="caution">
    <text evidence="17">The sequence shown here is derived from an EMBL/GenBank/DDBJ whole genome shotgun (WGS) entry which is preliminary data.</text>
</comment>
<feature type="compositionally biased region" description="Low complexity" evidence="15">
    <location>
        <begin position="1027"/>
        <end position="1044"/>
    </location>
</feature>
<evidence type="ECO:0000256" key="12">
    <source>
        <dbReference type="ARBA" id="ARBA00058829"/>
    </source>
</evidence>
<feature type="region of interest" description="Disordered" evidence="15">
    <location>
        <begin position="432"/>
        <end position="467"/>
    </location>
</feature>
<evidence type="ECO:0000256" key="7">
    <source>
        <dbReference type="ARBA" id="ARBA00050278"/>
    </source>
</evidence>
<feature type="transmembrane region" description="Helical" evidence="16">
    <location>
        <begin position="209"/>
        <end position="227"/>
    </location>
</feature>
<feature type="region of interest" description="Disordered" evidence="15">
    <location>
        <begin position="946"/>
        <end position="1061"/>
    </location>
</feature>
<accession>A0AAD8ZVD8</accession>
<feature type="transmembrane region" description="Helical" evidence="16">
    <location>
        <begin position="720"/>
        <end position="742"/>
    </location>
</feature>
<dbReference type="AlphaFoldDB" id="A0AAD8ZVD8"/>
<evidence type="ECO:0000256" key="13">
    <source>
        <dbReference type="ARBA" id="ARBA00073865"/>
    </source>
</evidence>
<dbReference type="GO" id="GO:0016323">
    <property type="term" value="C:basolateral plasma membrane"/>
    <property type="evidence" value="ECO:0007669"/>
    <property type="project" value="UniProtKB-SubCell"/>
</dbReference>
<organism evidence="17 18">
    <name type="scientific">Electrophorus voltai</name>
    <dbReference type="NCBI Taxonomy" id="2609070"/>
    <lineage>
        <taxon>Eukaryota</taxon>
        <taxon>Metazoa</taxon>
        <taxon>Chordata</taxon>
        <taxon>Craniata</taxon>
        <taxon>Vertebrata</taxon>
        <taxon>Euteleostomi</taxon>
        <taxon>Actinopterygii</taxon>
        <taxon>Neopterygii</taxon>
        <taxon>Teleostei</taxon>
        <taxon>Ostariophysi</taxon>
        <taxon>Gymnotiformes</taxon>
        <taxon>Gymnotoidei</taxon>
        <taxon>Gymnotidae</taxon>
        <taxon>Electrophorus</taxon>
    </lineage>
</organism>
<feature type="transmembrane region" description="Helical" evidence="16">
    <location>
        <begin position="118"/>
        <end position="138"/>
    </location>
</feature>
<evidence type="ECO:0000256" key="3">
    <source>
        <dbReference type="ARBA" id="ARBA00022475"/>
    </source>
</evidence>
<dbReference type="InterPro" id="IPR036259">
    <property type="entry name" value="MFS_trans_sf"/>
</dbReference>
<feature type="transmembrane region" description="Helical" evidence="16">
    <location>
        <begin position="566"/>
        <end position="586"/>
    </location>
</feature>
<keyword evidence="18" id="KW-1185">Reference proteome</keyword>
<feature type="transmembrane region" description="Helical" evidence="16">
    <location>
        <begin position="856"/>
        <end position="880"/>
    </location>
</feature>
<feature type="region of interest" description="Disordered" evidence="15">
    <location>
        <begin position="1"/>
        <end position="35"/>
    </location>
</feature>
<gene>
    <name evidence="17" type="ORF">P4O66_019866</name>
</gene>
<proteinExistence type="inferred from homology"/>
<feature type="transmembrane region" description="Helical" evidence="16">
    <location>
        <begin position="526"/>
        <end position="546"/>
    </location>
</feature>
<sequence>MTEDKTVRPHEPDGEKVAEEKSAGPGNGTGRVSAEPGFVHPEGGWGWVVMLASMWCNGSVFGIQNSFGILYVALLNEFGSEEDLDLQFRTAWVGSLSMGMIFFCSPIVSVFTDLLGCRITAVGGAAVALVGLLASSFVRSLGALYFTYGLVFACGCSFAYQPSLVILGHYFKRRLGLVNGIVTAGSSVFTILLPLLMSKLLKQLGLSHTLRVLCGLMFVLMLASLTYRPLLPRTPDTGKNTGRCSALRRVFNVYIWRSLGYRIWAFGVPAALYGYYVPYVHLMKHVEERFGPDANKEVLLMCIGVTSGIGRLIFGHMADYVPGVYKVFLQVASFLVIGLMSIMIPVCKIFGGLVAVCLLMGLFDGCFICIMAPIAFQLVGSQNVSQAIGFLLGMMSVPMVVGPPVAGFLRDRLGNYDVAFYLAARAEPSGDASAHASKTAQREEPGCASTMTSASAAPGEPEAKKKHVRFARMEEREDENTLFDTRRDVSGGLKSALKGAARPRAGLEEAEIQRPGRSGAGACSRWLVTLTLCASFLGLGMCISVLGPTLGDLAANVNKNIANISYIFAGRATGYIAGSLLGGILFDFINPHFLLGLAMLGTAAGMFATPFCKKALLLTILVSSVGVSMGILDTGGNVLILDTWCERAGPHMQALHFSFALGAFASPIIAKLLFGSESALELPASLSSPALAHENATEAPGAVSTIPSFLHSKGGVLVSMWAYMVIGGFVLLVSFVFFVLYTRSSAPAKQAVAGGRQLFSRHHGLLVTLLSIFFFWYVGAEVAFGSFIFTYAEEYVGLGQAQAAGLNSLFWGSFAVCRGLAVFFAACAYPGTLILASLLGSTLSSLLLVLFRTSRAALWCCTALYGASMAATFPSGISWLEQYTAVTGRSAAAFVVGAALGEMLLPAMLGLLIGRVPDQPVLMYLALATSTITSVLFPVMYKLAAPSGGSAGRRSRARGGKEADDSEYRQALLDEEEAEAEDGGESEADRWNDADFEVIEMDDASLVSSPNKVSSSPPKAPPPSGPAPEGSGSGAAASAMSLPGESPQRKLLLTLDREKND</sequence>
<dbReference type="GO" id="GO:0005302">
    <property type="term" value="F:L-tyrosine transmembrane transporter activity"/>
    <property type="evidence" value="ECO:0007669"/>
    <property type="project" value="UniProtKB-ARBA"/>
</dbReference>
<feature type="transmembrane region" description="Helical" evidence="16">
    <location>
        <begin position="353"/>
        <end position="376"/>
    </location>
</feature>
<dbReference type="FunFam" id="1.20.1250.20:FF:001016">
    <property type="entry name" value="Solute carrier family 16 member 2"/>
    <property type="match status" value="1"/>
</dbReference>
<feature type="transmembrane region" description="Helical" evidence="16">
    <location>
        <begin position="145"/>
        <end position="171"/>
    </location>
</feature>
<evidence type="ECO:0000256" key="1">
    <source>
        <dbReference type="ARBA" id="ARBA00004554"/>
    </source>
</evidence>
<comment type="function">
    <text evidence="12">Sodium- and proton-independent thyroid hormones and aromatic acids transporter. Mediates both uptake and efflux of 3,5,3'-triiodothyronine (T3) and 3,5,3',5'-tetraiodothyronine (T4) with high affinity, suggesting a role in the homeostasis of thyroid hormone levels. Responsible for low affinity bidirectional transport of the aromatic amino acids, such as phenylalanine, tyrosine, tryptophan and L-3,4-dihydroxyphenylalanine (L-dopa). Plays an important role in homeostasis of aromatic amino acids.</text>
</comment>
<evidence type="ECO:0000256" key="14">
    <source>
        <dbReference type="ARBA" id="ARBA00078724"/>
    </source>
</evidence>
<evidence type="ECO:0000313" key="17">
    <source>
        <dbReference type="EMBL" id="KAK1805585.1"/>
    </source>
</evidence>
<evidence type="ECO:0000256" key="4">
    <source>
        <dbReference type="ARBA" id="ARBA00022692"/>
    </source>
</evidence>